<keyword evidence="1" id="KW-0812">Transmembrane</keyword>
<dbReference type="SUPFAM" id="SSF53448">
    <property type="entry name" value="Nucleotide-diphospho-sugar transferases"/>
    <property type="match status" value="1"/>
</dbReference>
<keyword evidence="3" id="KW-0808">Transferase</keyword>
<sequence length="328" mass="36645">MSNMNISVVIPSYKVKAHVLDVIARIGPEVSLIYVVDDRCPQQSGLYVQEHVQDPRVKVVFNERNLGVGGATMAGYRAAVEDGADVVVKVDGDGQMDPTLIGQFVAPIIAGEADYTKGNRFFDLDEIGNMPLLRLFGNSVLSLMSKVSTGYWDLFDPTNGFTAIHANVIRHLPLHKISNRYFFETDILFRLYSLRAVVADIPMDSKYGDEVSGLKISQIIGEFLCKHVRNTFKRTFYSYYLRDMSLASIELPLGVLLFLFGSIFGGYHWYESSKLGQTASAGTVMLSGLCTLVGLQLILAFLAHDINNVPRRPIFRKLFAKKIKEQFQ</sequence>
<reference evidence="3 4" key="1">
    <citation type="submission" date="2018-04" db="EMBL/GenBank/DDBJ databases">
        <title>Cupriavidus necator CR12 genome sequencing and assembly.</title>
        <authorList>
            <person name="Ben Fekih I."/>
            <person name="Mazhar H.S."/>
            <person name="Bello S.K."/>
            <person name="Rensing C."/>
        </authorList>
    </citation>
    <scope>NUCLEOTIDE SEQUENCE [LARGE SCALE GENOMIC DNA]</scope>
    <source>
        <strain evidence="3 4">CR12</strain>
    </source>
</reference>
<accession>A0A367PI35</accession>
<feature type="transmembrane region" description="Helical" evidence="1">
    <location>
        <begin position="282"/>
        <end position="303"/>
    </location>
</feature>
<dbReference type="InterPro" id="IPR050256">
    <property type="entry name" value="Glycosyltransferase_2"/>
</dbReference>
<feature type="transmembrane region" description="Helical" evidence="1">
    <location>
        <begin position="251"/>
        <end position="270"/>
    </location>
</feature>
<comment type="caution">
    <text evidence="3">The sequence shown here is derived from an EMBL/GenBank/DDBJ whole genome shotgun (WGS) entry which is preliminary data.</text>
</comment>
<feature type="domain" description="Glycosyltransferase 2-like" evidence="2">
    <location>
        <begin position="7"/>
        <end position="170"/>
    </location>
</feature>
<keyword evidence="1" id="KW-0472">Membrane</keyword>
<dbReference type="EMBL" id="QDHA01000045">
    <property type="protein sequence ID" value="RCJ06765.1"/>
    <property type="molecule type" value="Genomic_DNA"/>
</dbReference>
<evidence type="ECO:0000259" key="2">
    <source>
        <dbReference type="Pfam" id="PF00535"/>
    </source>
</evidence>
<dbReference type="Proteomes" id="UP000253501">
    <property type="component" value="Unassembled WGS sequence"/>
</dbReference>
<evidence type="ECO:0000313" key="3">
    <source>
        <dbReference type="EMBL" id="RCJ06765.1"/>
    </source>
</evidence>
<gene>
    <name evidence="3" type="ORF">DDK22_20005</name>
</gene>
<dbReference type="InterPro" id="IPR001173">
    <property type="entry name" value="Glyco_trans_2-like"/>
</dbReference>
<dbReference type="Pfam" id="PF00535">
    <property type="entry name" value="Glycos_transf_2"/>
    <property type="match status" value="1"/>
</dbReference>
<protein>
    <submittedName>
        <fullName evidence="3">Glycosyltransferase family 2 protein</fullName>
    </submittedName>
</protein>
<dbReference type="PANTHER" id="PTHR48090">
    <property type="entry name" value="UNDECAPRENYL-PHOSPHATE 4-DEOXY-4-FORMAMIDO-L-ARABINOSE TRANSFERASE-RELATED"/>
    <property type="match status" value="1"/>
</dbReference>
<dbReference type="GO" id="GO:0016740">
    <property type="term" value="F:transferase activity"/>
    <property type="evidence" value="ECO:0007669"/>
    <property type="project" value="UniProtKB-KW"/>
</dbReference>
<dbReference type="AlphaFoldDB" id="A0A367PI35"/>
<proteinExistence type="predicted"/>
<keyword evidence="1" id="KW-1133">Transmembrane helix</keyword>
<dbReference type="PANTHER" id="PTHR48090:SF7">
    <property type="entry name" value="RFBJ PROTEIN"/>
    <property type="match status" value="1"/>
</dbReference>
<dbReference type="CDD" id="cd04179">
    <property type="entry name" value="DPM_DPG-synthase_like"/>
    <property type="match status" value="1"/>
</dbReference>
<evidence type="ECO:0000256" key="1">
    <source>
        <dbReference type="SAM" id="Phobius"/>
    </source>
</evidence>
<dbReference type="InterPro" id="IPR029044">
    <property type="entry name" value="Nucleotide-diphossugar_trans"/>
</dbReference>
<name>A0A367PI35_CUPNE</name>
<organism evidence="3 4">
    <name type="scientific">Cupriavidus necator</name>
    <name type="common">Alcaligenes eutrophus</name>
    <name type="synonym">Ralstonia eutropha</name>
    <dbReference type="NCBI Taxonomy" id="106590"/>
    <lineage>
        <taxon>Bacteria</taxon>
        <taxon>Pseudomonadati</taxon>
        <taxon>Pseudomonadota</taxon>
        <taxon>Betaproteobacteria</taxon>
        <taxon>Burkholderiales</taxon>
        <taxon>Burkholderiaceae</taxon>
        <taxon>Cupriavidus</taxon>
    </lineage>
</organism>
<evidence type="ECO:0000313" key="4">
    <source>
        <dbReference type="Proteomes" id="UP000253501"/>
    </source>
</evidence>
<dbReference type="RefSeq" id="WP_114133456.1">
    <property type="nucleotide sequence ID" value="NZ_QDHA01000045.1"/>
</dbReference>
<dbReference type="Gene3D" id="3.90.550.10">
    <property type="entry name" value="Spore Coat Polysaccharide Biosynthesis Protein SpsA, Chain A"/>
    <property type="match status" value="1"/>
</dbReference>